<dbReference type="OrthoDB" id="8048at2759"/>
<gene>
    <name evidence="1" type="ORF">Gasu_42820</name>
</gene>
<evidence type="ECO:0000313" key="1">
    <source>
        <dbReference type="EMBL" id="EME28282.1"/>
    </source>
</evidence>
<dbReference type="RefSeq" id="XP_005704802.1">
    <property type="nucleotide sequence ID" value="XM_005704745.1"/>
</dbReference>
<dbReference type="AlphaFoldDB" id="M2XE72"/>
<accession>M2XE72</accession>
<proteinExistence type="predicted"/>
<reference evidence="2" key="1">
    <citation type="journal article" date="2013" name="Science">
        <title>Gene transfer from bacteria and archaea facilitated evolution of an extremophilic eukaryote.</title>
        <authorList>
            <person name="Schonknecht G."/>
            <person name="Chen W.H."/>
            <person name="Ternes C.M."/>
            <person name="Barbier G.G."/>
            <person name="Shrestha R.P."/>
            <person name="Stanke M."/>
            <person name="Brautigam A."/>
            <person name="Baker B.J."/>
            <person name="Banfield J.F."/>
            <person name="Garavito R.M."/>
            <person name="Carr K."/>
            <person name="Wilkerson C."/>
            <person name="Rensing S.A."/>
            <person name="Gagneul D."/>
            <person name="Dickenson N.E."/>
            <person name="Oesterhelt C."/>
            <person name="Lercher M.J."/>
            <person name="Weber A.P."/>
        </authorList>
    </citation>
    <scope>NUCLEOTIDE SEQUENCE [LARGE SCALE GENOMIC DNA]</scope>
    <source>
        <strain evidence="2">074W</strain>
    </source>
</reference>
<dbReference type="EMBL" id="KB454522">
    <property type="protein sequence ID" value="EME28282.1"/>
    <property type="molecule type" value="Genomic_DNA"/>
</dbReference>
<dbReference type="Gramene" id="EME28282">
    <property type="protein sequence ID" value="EME28282"/>
    <property type="gene ID" value="Gasu_42820"/>
</dbReference>
<name>M2XE72_GALSU</name>
<keyword evidence="2" id="KW-1185">Reference proteome</keyword>
<dbReference type="Proteomes" id="UP000030680">
    <property type="component" value="Unassembled WGS sequence"/>
</dbReference>
<sequence length="126" mass="14686">MFVVSSGTVLIRKEERRTSGYHKPIVSGPSHLNFHKIFRTYYACDKLPFPEKEALPSSLDHYKKQAQPKFDNKAAKAAELIEVMETLENYRQRLYNELQVRTQQLGTEPEQQQVGSFWLKLDISLK</sequence>
<evidence type="ECO:0000313" key="2">
    <source>
        <dbReference type="Proteomes" id="UP000030680"/>
    </source>
</evidence>
<organism evidence="1 2">
    <name type="scientific">Galdieria sulphuraria</name>
    <name type="common">Red alga</name>
    <dbReference type="NCBI Taxonomy" id="130081"/>
    <lineage>
        <taxon>Eukaryota</taxon>
        <taxon>Rhodophyta</taxon>
        <taxon>Bangiophyceae</taxon>
        <taxon>Galdieriales</taxon>
        <taxon>Galdieriaceae</taxon>
        <taxon>Galdieria</taxon>
    </lineage>
</organism>
<dbReference type="GeneID" id="17087135"/>
<protein>
    <submittedName>
        <fullName evidence="1">Uncharacterized protein</fullName>
    </submittedName>
</protein>
<dbReference type="KEGG" id="gsl:Gasu_42820"/>